<evidence type="ECO:0000256" key="1">
    <source>
        <dbReference type="SAM" id="SignalP"/>
    </source>
</evidence>
<comment type="caution">
    <text evidence="2">The sequence shown here is derived from an EMBL/GenBank/DDBJ whole genome shotgun (WGS) entry which is preliminary data.</text>
</comment>
<accession>A0A8H4W1W6</accession>
<keyword evidence="1" id="KW-0732">Signal</keyword>
<name>A0A8H4W1W6_9HELO</name>
<organism evidence="2 3">
    <name type="scientific">Cudoniella acicularis</name>
    <dbReference type="NCBI Taxonomy" id="354080"/>
    <lineage>
        <taxon>Eukaryota</taxon>
        <taxon>Fungi</taxon>
        <taxon>Dikarya</taxon>
        <taxon>Ascomycota</taxon>
        <taxon>Pezizomycotina</taxon>
        <taxon>Leotiomycetes</taxon>
        <taxon>Helotiales</taxon>
        <taxon>Tricladiaceae</taxon>
        <taxon>Cudoniella</taxon>
    </lineage>
</organism>
<proteinExistence type="predicted"/>
<evidence type="ECO:0000313" key="2">
    <source>
        <dbReference type="EMBL" id="KAF4631093.1"/>
    </source>
</evidence>
<protein>
    <submittedName>
        <fullName evidence="2">Uncharacterized protein</fullName>
    </submittedName>
</protein>
<dbReference type="AlphaFoldDB" id="A0A8H4W1W6"/>
<dbReference type="EMBL" id="JAAMPI010000478">
    <property type="protein sequence ID" value="KAF4631093.1"/>
    <property type="molecule type" value="Genomic_DNA"/>
</dbReference>
<feature type="signal peptide" evidence="1">
    <location>
        <begin position="1"/>
        <end position="18"/>
    </location>
</feature>
<gene>
    <name evidence="2" type="ORF">G7Y89_g7037</name>
</gene>
<dbReference type="Proteomes" id="UP000566819">
    <property type="component" value="Unassembled WGS sequence"/>
</dbReference>
<sequence>MKLTLITLLFTSFTLIAAQQISSTAECQKDPTVANGCILPGKRSFTSLPRHFIQDMAKRSGLMMDSEGA</sequence>
<evidence type="ECO:0000313" key="3">
    <source>
        <dbReference type="Proteomes" id="UP000566819"/>
    </source>
</evidence>
<reference evidence="2 3" key="1">
    <citation type="submission" date="2020-03" db="EMBL/GenBank/DDBJ databases">
        <title>Draft Genome Sequence of Cudoniella acicularis.</title>
        <authorList>
            <person name="Buettner E."/>
            <person name="Kellner H."/>
        </authorList>
    </citation>
    <scope>NUCLEOTIDE SEQUENCE [LARGE SCALE GENOMIC DNA]</scope>
    <source>
        <strain evidence="2 3">DSM 108380</strain>
    </source>
</reference>
<keyword evidence="3" id="KW-1185">Reference proteome</keyword>
<feature type="chain" id="PRO_5034825868" evidence="1">
    <location>
        <begin position="19"/>
        <end position="69"/>
    </location>
</feature>